<dbReference type="SUPFAM" id="SSF53335">
    <property type="entry name" value="S-adenosyl-L-methionine-dependent methyltransferases"/>
    <property type="match status" value="1"/>
</dbReference>
<feature type="binding site" evidence="6">
    <location>
        <position position="89"/>
    </location>
    <ligand>
        <name>S-adenosyl-L-methionine</name>
        <dbReference type="ChEBI" id="CHEBI:59789"/>
    </ligand>
</feature>
<protein>
    <recommendedName>
        <fullName evidence="6">Ubiquinone/menaquinone biosynthesis C-methyltransferase UbiE</fullName>
        <ecNumber evidence="6">2.1.1.163</ecNumber>
        <ecNumber evidence="6">2.1.1.201</ecNumber>
    </recommendedName>
    <alternativeName>
        <fullName evidence="6">2-methoxy-6-polyprenyl-1,4-benzoquinol methylase</fullName>
    </alternativeName>
    <alternativeName>
        <fullName evidence="6">Demethylmenaquinone methyltransferase</fullName>
    </alternativeName>
</protein>
<reference evidence="8" key="1">
    <citation type="submission" date="2017-12" db="EMBL/GenBank/DDBJ databases">
        <title>Draft genome sequence of Telmatospirillum siberiense 26-4b1T, an acidotolerant peatland alphaproteobacterium potentially involved in sulfur cycling.</title>
        <authorList>
            <person name="Hausmann B."/>
            <person name="Pjevac P."/>
            <person name="Schreck K."/>
            <person name="Herbold C.W."/>
            <person name="Daims H."/>
            <person name="Wagner M."/>
            <person name="Pester M."/>
            <person name="Loy A."/>
        </authorList>
    </citation>
    <scope>NUCLEOTIDE SEQUENCE [LARGE SCALE GENOMIC DNA]</scope>
    <source>
        <strain evidence="8">26-4b1</strain>
    </source>
</reference>
<comment type="function">
    <text evidence="6">Methyltransferase required for the conversion of demethylmenaquinol (DMKH2) to menaquinol (MKH2) and the conversion of 2-polyprenyl-6-methoxy-1,4-benzoquinol (DDMQH2) to 2-polyprenyl-3-methyl-6-methoxy-1,4-benzoquinol (DMQH2).</text>
</comment>
<comment type="catalytic activity">
    <reaction evidence="6">
        <text>a 2-demethylmenaquinol + S-adenosyl-L-methionine = a menaquinol + S-adenosyl-L-homocysteine + H(+)</text>
        <dbReference type="Rhea" id="RHEA:42640"/>
        <dbReference type="Rhea" id="RHEA-COMP:9539"/>
        <dbReference type="Rhea" id="RHEA-COMP:9563"/>
        <dbReference type="ChEBI" id="CHEBI:15378"/>
        <dbReference type="ChEBI" id="CHEBI:18151"/>
        <dbReference type="ChEBI" id="CHEBI:55437"/>
        <dbReference type="ChEBI" id="CHEBI:57856"/>
        <dbReference type="ChEBI" id="CHEBI:59789"/>
        <dbReference type="EC" id="2.1.1.163"/>
    </reaction>
</comment>
<dbReference type="UniPathway" id="UPA00079">
    <property type="reaction ID" value="UER00169"/>
</dbReference>
<dbReference type="GO" id="GO:0009060">
    <property type="term" value="P:aerobic respiration"/>
    <property type="evidence" value="ECO:0007669"/>
    <property type="project" value="UniProtKB-UniRule"/>
</dbReference>
<evidence type="ECO:0000313" key="7">
    <source>
        <dbReference type="EMBL" id="PKU21596.1"/>
    </source>
</evidence>
<dbReference type="OrthoDB" id="9808140at2"/>
<dbReference type="NCBIfam" id="TIGR01934">
    <property type="entry name" value="MenG_MenH_UbiE"/>
    <property type="match status" value="1"/>
</dbReference>
<dbReference type="GO" id="GO:0008425">
    <property type="term" value="F:2-methoxy-6-polyprenyl-1,4-benzoquinol methyltransferase activity"/>
    <property type="evidence" value="ECO:0007669"/>
    <property type="project" value="UniProtKB-UniRule"/>
</dbReference>
<dbReference type="Pfam" id="PF01209">
    <property type="entry name" value="Ubie_methyltran"/>
    <property type="match status" value="1"/>
</dbReference>
<dbReference type="HAMAP" id="MF_01813">
    <property type="entry name" value="MenG_UbiE_methyltr"/>
    <property type="match status" value="1"/>
</dbReference>
<dbReference type="GO" id="GO:0043770">
    <property type="term" value="F:demethylmenaquinone methyltransferase activity"/>
    <property type="evidence" value="ECO:0007669"/>
    <property type="project" value="UniProtKB-UniRule"/>
</dbReference>
<dbReference type="PANTHER" id="PTHR43591">
    <property type="entry name" value="METHYLTRANSFERASE"/>
    <property type="match status" value="1"/>
</dbReference>
<dbReference type="GO" id="GO:0009234">
    <property type="term" value="P:menaquinone biosynthetic process"/>
    <property type="evidence" value="ECO:0007669"/>
    <property type="project" value="UniProtKB-UniRule"/>
</dbReference>
<comment type="caution">
    <text evidence="7">The sequence shown here is derived from an EMBL/GenBank/DDBJ whole genome shotgun (WGS) entry which is preliminary data.</text>
</comment>
<dbReference type="PANTHER" id="PTHR43591:SF24">
    <property type="entry name" value="2-METHOXY-6-POLYPRENYL-1,4-BENZOQUINOL METHYLASE, MITOCHONDRIAL"/>
    <property type="match status" value="1"/>
</dbReference>
<dbReference type="RefSeq" id="WP_101253563.1">
    <property type="nucleotide sequence ID" value="NZ_PIUM01000050.1"/>
</dbReference>
<dbReference type="PROSITE" id="PS01184">
    <property type="entry name" value="UBIE_2"/>
    <property type="match status" value="1"/>
</dbReference>
<evidence type="ECO:0000313" key="8">
    <source>
        <dbReference type="Proteomes" id="UP000233293"/>
    </source>
</evidence>
<dbReference type="UniPathway" id="UPA00232"/>
<organism evidence="7 8">
    <name type="scientific">Telmatospirillum siberiense</name>
    <dbReference type="NCBI Taxonomy" id="382514"/>
    <lineage>
        <taxon>Bacteria</taxon>
        <taxon>Pseudomonadati</taxon>
        <taxon>Pseudomonadota</taxon>
        <taxon>Alphaproteobacteria</taxon>
        <taxon>Rhodospirillales</taxon>
        <taxon>Rhodospirillaceae</taxon>
        <taxon>Telmatospirillum</taxon>
    </lineage>
</organism>
<dbReference type="Proteomes" id="UP000233293">
    <property type="component" value="Unassembled WGS sequence"/>
</dbReference>
<dbReference type="PROSITE" id="PS51608">
    <property type="entry name" value="SAM_MT_UBIE"/>
    <property type="match status" value="1"/>
</dbReference>
<dbReference type="EC" id="2.1.1.201" evidence="6"/>
<feature type="binding site" evidence="6">
    <location>
        <position position="71"/>
    </location>
    <ligand>
        <name>S-adenosyl-L-methionine</name>
        <dbReference type="ChEBI" id="CHEBI:59789"/>
    </ligand>
</feature>
<comment type="pathway">
    <text evidence="6">Quinol/quinone metabolism; menaquinone biosynthesis; menaquinol from 1,4-dihydroxy-2-naphthoate: step 2/2.</text>
</comment>
<dbReference type="InterPro" id="IPR029063">
    <property type="entry name" value="SAM-dependent_MTases_sf"/>
</dbReference>
<dbReference type="Gene3D" id="3.40.50.150">
    <property type="entry name" value="Vaccinia Virus protein VP39"/>
    <property type="match status" value="1"/>
</dbReference>
<comment type="similarity">
    <text evidence="6">Belongs to the class I-like SAM-binding methyltransferase superfamily. MenG/UbiE family.</text>
</comment>
<evidence type="ECO:0000256" key="2">
    <source>
        <dbReference type="ARBA" id="ARBA00022603"/>
    </source>
</evidence>
<keyword evidence="8" id="KW-1185">Reference proteome</keyword>
<keyword evidence="1 6" id="KW-0474">Menaquinone biosynthesis</keyword>
<comment type="pathway">
    <text evidence="6">Cofactor biosynthesis; ubiquinone biosynthesis.</text>
</comment>
<evidence type="ECO:0000256" key="5">
    <source>
        <dbReference type="ARBA" id="ARBA00022691"/>
    </source>
</evidence>
<dbReference type="EC" id="2.1.1.163" evidence="6"/>
<feature type="binding site" evidence="6">
    <location>
        <position position="130"/>
    </location>
    <ligand>
        <name>S-adenosyl-L-methionine</name>
        <dbReference type="ChEBI" id="CHEBI:59789"/>
    </ligand>
</feature>
<dbReference type="CDD" id="cd02440">
    <property type="entry name" value="AdoMet_MTases"/>
    <property type="match status" value="1"/>
</dbReference>
<dbReference type="GO" id="GO:0032259">
    <property type="term" value="P:methylation"/>
    <property type="evidence" value="ECO:0007669"/>
    <property type="project" value="UniProtKB-KW"/>
</dbReference>
<keyword evidence="5 6" id="KW-0949">S-adenosyl-L-methionine</keyword>
<keyword evidence="2 6" id="KW-0489">Methyltransferase</keyword>
<sequence>MTKLDNSFGFSQVPPEERRDRIRHVFTAIAGHYDLMNDITSFGIHRLWKRLLVRAAGASAGQVIVDLAGGTGGVAAKMAGADRRVVVCDPSLAMMETGRQRADTAHVSWLAAEGEAIPFADGSVDTLTISFGIRNVTHLETAIAEMHRVLKPGGRLLCLEFSKPHWLIRPFYDAFSFLVIPRLGAWIAQAPEAYTYLIESIRRFPDQETMSGLFRDAGFADVRYRNLGFGIACLHIGTKAS</sequence>
<keyword evidence="4 6" id="KW-0831">Ubiquinone biosynthesis</keyword>
<evidence type="ECO:0000256" key="3">
    <source>
        <dbReference type="ARBA" id="ARBA00022679"/>
    </source>
</evidence>
<proteinExistence type="inferred from homology"/>
<name>A0A2N3PMG6_9PROT</name>
<evidence type="ECO:0000256" key="1">
    <source>
        <dbReference type="ARBA" id="ARBA00022428"/>
    </source>
</evidence>
<dbReference type="InterPro" id="IPR023576">
    <property type="entry name" value="UbiE/COQ5_MeTrFase_CS"/>
</dbReference>
<dbReference type="InterPro" id="IPR004033">
    <property type="entry name" value="UbiE/COQ5_MeTrFase"/>
</dbReference>
<comment type="catalytic activity">
    <reaction evidence="6">
        <text>a 2-methoxy-6-(all-trans-polyprenyl)benzene-1,4-diol + S-adenosyl-L-methionine = a 5-methoxy-2-methyl-3-(all-trans-polyprenyl)benzene-1,4-diol + S-adenosyl-L-homocysteine + H(+)</text>
        <dbReference type="Rhea" id="RHEA:28286"/>
        <dbReference type="Rhea" id="RHEA-COMP:10858"/>
        <dbReference type="Rhea" id="RHEA-COMP:10859"/>
        <dbReference type="ChEBI" id="CHEBI:15378"/>
        <dbReference type="ChEBI" id="CHEBI:57856"/>
        <dbReference type="ChEBI" id="CHEBI:59789"/>
        <dbReference type="ChEBI" id="CHEBI:84166"/>
        <dbReference type="ChEBI" id="CHEBI:84167"/>
        <dbReference type="EC" id="2.1.1.201"/>
    </reaction>
</comment>
<accession>A0A2N3PMG6</accession>
<evidence type="ECO:0000256" key="4">
    <source>
        <dbReference type="ARBA" id="ARBA00022688"/>
    </source>
</evidence>
<keyword evidence="3 6" id="KW-0808">Transferase</keyword>
<dbReference type="AlphaFoldDB" id="A0A2N3PMG6"/>
<evidence type="ECO:0000256" key="6">
    <source>
        <dbReference type="HAMAP-Rule" id="MF_01813"/>
    </source>
</evidence>
<comment type="caution">
    <text evidence="6">Lacks conserved residue(s) required for the propagation of feature annotation.</text>
</comment>
<gene>
    <name evidence="6 7" type="primary">ubiE</name>
    <name evidence="7" type="ORF">CWS72_25920</name>
</gene>
<dbReference type="EMBL" id="PIUM01000050">
    <property type="protein sequence ID" value="PKU21596.1"/>
    <property type="molecule type" value="Genomic_DNA"/>
</dbReference>